<reference evidence="1 2" key="1">
    <citation type="submission" date="2021-03" db="EMBL/GenBank/DDBJ databases">
        <title>Sequencing the genomes of 1000 actinobacteria strains.</title>
        <authorList>
            <person name="Klenk H.-P."/>
        </authorList>
    </citation>
    <scope>NUCLEOTIDE SEQUENCE [LARGE SCALE GENOMIC DNA]</scope>
    <source>
        <strain evidence="1 2">DSM 45256</strain>
    </source>
</reference>
<dbReference type="Proteomes" id="UP001519295">
    <property type="component" value="Unassembled WGS sequence"/>
</dbReference>
<keyword evidence="2" id="KW-1185">Reference proteome</keyword>
<name>A0ABS4VUN6_9PSEU</name>
<proteinExistence type="predicted"/>
<evidence type="ECO:0000313" key="1">
    <source>
        <dbReference type="EMBL" id="MBP2367433.1"/>
    </source>
</evidence>
<accession>A0ABS4VUN6</accession>
<organism evidence="1 2">
    <name type="scientific">Pseudonocardia parietis</name>
    <dbReference type="NCBI Taxonomy" id="570936"/>
    <lineage>
        <taxon>Bacteria</taxon>
        <taxon>Bacillati</taxon>
        <taxon>Actinomycetota</taxon>
        <taxon>Actinomycetes</taxon>
        <taxon>Pseudonocardiales</taxon>
        <taxon>Pseudonocardiaceae</taxon>
        <taxon>Pseudonocardia</taxon>
    </lineage>
</organism>
<protein>
    <submittedName>
        <fullName evidence="1">Uncharacterized protein</fullName>
    </submittedName>
</protein>
<gene>
    <name evidence="1" type="ORF">JOF36_003129</name>
</gene>
<dbReference type="EMBL" id="JAGINU010000001">
    <property type="protein sequence ID" value="MBP2367433.1"/>
    <property type="molecule type" value="Genomic_DNA"/>
</dbReference>
<evidence type="ECO:0000313" key="2">
    <source>
        <dbReference type="Proteomes" id="UP001519295"/>
    </source>
</evidence>
<sequence length="53" mass="6075">MSSSEPVNIVVRTGRAGRYADRRITPEILQSWRRQALCTGLSEADRRRRPAHP</sequence>
<comment type="caution">
    <text evidence="1">The sequence shown here is derived from an EMBL/GenBank/DDBJ whole genome shotgun (WGS) entry which is preliminary data.</text>
</comment>
<dbReference type="RefSeq" id="WP_210027568.1">
    <property type="nucleotide sequence ID" value="NZ_JAGINU010000001.1"/>
</dbReference>